<evidence type="ECO:0000313" key="4">
    <source>
        <dbReference type="EMBL" id="MCG2613426.1"/>
    </source>
</evidence>
<evidence type="ECO:0000256" key="3">
    <source>
        <dbReference type="RuleBase" id="RU004508"/>
    </source>
</evidence>
<keyword evidence="1 3" id="KW-0663">Pyridoxal phosphate</keyword>
<dbReference type="EMBL" id="JAKLTR010000002">
    <property type="protein sequence ID" value="MCG2613426.1"/>
    <property type="molecule type" value="Genomic_DNA"/>
</dbReference>
<name>A0ABS9KM80_9BACT</name>
<protein>
    <submittedName>
        <fullName evidence="4">DegT/DnrJ/EryC1/StrS family aminotransferase</fullName>
    </submittedName>
</protein>
<dbReference type="InterPro" id="IPR000653">
    <property type="entry name" value="DegT/StrS_aminotransferase"/>
</dbReference>
<dbReference type="Gene3D" id="3.40.640.10">
    <property type="entry name" value="Type I PLP-dependent aspartate aminotransferase-like (Major domain)"/>
    <property type="match status" value="1"/>
</dbReference>
<dbReference type="Pfam" id="PF01041">
    <property type="entry name" value="DegT_DnrJ_EryC1"/>
    <property type="match status" value="1"/>
</dbReference>
<dbReference type="PANTHER" id="PTHR30244">
    <property type="entry name" value="TRANSAMINASE"/>
    <property type="match status" value="1"/>
</dbReference>
<evidence type="ECO:0000256" key="1">
    <source>
        <dbReference type="ARBA" id="ARBA00022898"/>
    </source>
</evidence>
<dbReference type="GO" id="GO:0008483">
    <property type="term" value="F:transaminase activity"/>
    <property type="evidence" value="ECO:0007669"/>
    <property type="project" value="UniProtKB-KW"/>
</dbReference>
<dbReference type="InterPro" id="IPR015421">
    <property type="entry name" value="PyrdxlP-dep_Trfase_major"/>
</dbReference>
<keyword evidence="5" id="KW-1185">Reference proteome</keyword>
<comment type="caution">
    <text evidence="4">The sequence shown here is derived from an EMBL/GenBank/DDBJ whole genome shotgun (WGS) entry which is preliminary data.</text>
</comment>
<reference evidence="4" key="1">
    <citation type="submission" date="2022-01" db="EMBL/GenBank/DDBJ databases">
        <authorList>
            <person name="Jo J.-H."/>
            <person name="Im W.-T."/>
        </authorList>
    </citation>
    <scope>NUCLEOTIDE SEQUENCE</scope>
    <source>
        <strain evidence="4">NA20</strain>
    </source>
</reference>
<dbReference type="PANTHER" id="PTHR30244:SF36">
    <property type="entry name" value="3-OXO-GLUCOSE-6-PHOSPHATE:GLUTAMATE AMINOTRANSFERASE"/>
    <property type="match status" value="1"/>
</dbReference>
<proteinExistence type="inferred from homology"/>
<sequence>MFIEYEDLRRVNAPFQEEFTGAFAGLLKSGWYILGSQVESFETAFAAYCGTEHCVGVASGLDALVLALRSLDLKPGDEVIVPANTYIASILAVLHNGLKPVLVEPDIQTYNIDASKIEAKISSRTKAILAVHLYGKLCNMEAILEIAGRHQLYVVEDCAQAHGASYKGKKAGNFGDFGAFSFYPTKNLGALGDAGAITFQGNERLSLLKQLRNYGSEKKYHNNMVGFNSRLDEIQAAFLAIKLKHLDRINQHKRELAQIYDQGLNDQFIMPVKQDDYEDVHHIYPIRHPERDKLRQYLLDHEIRTEVHYPIPPHRQKAMQGVIEKDDYSLTTEIHDTVLSLPVSACHSAEEIHRVVEMLNRF</sequence>
<gene>
    <name evidence="4" type="ORF">LZZ85_04005</name>
</gene>
<dbReference type="InterPro" id="IPR015424">
    <property type="entry name" value="PyrdxlP-dep_Trfase"/>
</dbReference>
<dbReference type="CDD" id="cd00616">
    <property type="entry name" value="AHBA_syn"/>
    <property type="match status" value="1"/>
</dbReference>
<evidence type="ECO:0000256" key="2">
    <source>
        <dbReference type="ARBA" id="ARBA00037999"/>
    </source>
</evidence>
<comment type="similarity">
    <text evidence="2 3">Belongs to the DegT/DnrJ/EryC1 family.</text>
</comment>
<organism evidence="4 5">
    <name type="scientific">Terrimonas ginsenosidimutans</name>
    <dbReference type="NCBI Taxonomy" id="2908004"/>
    <lineage>
        <taxon>Bacteria</taxon>
        <taxon>Pseudomonadati</taxon>
        <taxon>Bacteroidota</taxon>
        <taxon>Chitinophagia</taxon>
        <taxon>Chitinophagales</taxon>
        <taxon>Chitinophagaceae</taxon>
        <taxon>Terrimonas</taxon>
    </lineage>
</organism>
<evidence type="ECO:0000313" key="5">
    <source>
        <dbReference type="Proteomes" id="UP001165367"/>
    </source>
</evidence>
<keyword evidence="4" id="KW-0808">Transferase</keyword>
<dbReference type="PIRSF" id="PIRSF000390">
    <property type="entry name" value="PLP_StrS"/>
    <property type="match status" value="1"/>
</dbReference>
<dbReference type="SUPFAM" id="SSF53383">
    <property type="entry name" value="PLP-dependent transferases"/>
    <property type="match status" value="1"/>
</dbReference>
<keyword evidence="4" id="KW-0032">Aminotransferase</keyword>
<dbReference type="InterPro" id="IPR015422">
    <property type="entry name" value="PyrdxlP-dep_Trfase_small"/>
</dbReference>
<accession>A0ABS9KM80</accession>
<dbReference type="Proteomes" id="UP001165367">
    <property type="component" value="Unassembled WGS sequence"/>
</dbReference>
<dbReference type="Gene3D" id="3.90.1150.10">
    <property type="entry name" value="Aspartate Aminotransferase, domain 1"/>
    <property type="match status" value="1"/>
</dbReference>
<dbReference type="RefSeq" id="WP_237868654.1">
    <property type="nucleotide sequence ID" value="NZ_JAKLTR010000002.1"/>
</dbReference>